<dbReference type="OrthoDB" id="9805416at2"/>
<dbReference type="InterPro" id="IPR006140">
    <property type="entry name" value="D-isomer_DH_NAD-bd"/>
</dbReference>
<evidence type="ECO:0000259" key="6">
    <source>
        <dbReference type="Pfam" id="PF02826"/>
    </source>
</evidence>
<proteinExistence type="inferred from homology"/>
<gene>
    <name evidence="7" type="ordered locus">Oweho_0105</name>
</gene>
<dbReference type="EMBL" id="CP003156">
    <property type="protein sequence ID" value="AEV31127.1"/>
    <property type="molecule type" value="Genomic_DNA"/>
</dbReference>
<dbReference type="KEGG" id="oho:Oweho_0105"/>
<dbReference type="SUPFAM" id="SSF51735">
    <property type="entry name" value="NAD(P)-binding Rossmann-fold domains"/>
    <property type="match status" value="1"/>
</dbReference>
<dbReference type="InterPro" id="IPR050857">
    <property type="entry name" value="D-2-hydroxyacid_DH"/>
</dbReference>
<evidence type="ECO:0000256" key="2">
    <source>
        <dbReference type="ARBA" id="ARBA00023002"/>
    </source>
</evidence>
<accession>G8R5X9</accession>
<organism evidence="7 8">
    <name type="scientific">Owenweeksia hongkongensis (strain DSM 17368 / CIP 108786 / JCM 12287 / NRRL B-23963 / UST20020801)</name>
    <dbReference type="NCBI Taxonomy" id="926562"/>
    <lineage>
        <taxon>Bacteria</taxon>
        <taxon>Pseudomonadati</taxon>
        <taxon>Bacteroidota</taxon>
        <taxon>Flavobacteriia</taxon>
        <taxon>Flavobacteriales</taxon>
        <taxon>Owenweeksiaceae</taxon>
        <taxon>Owenweeksia</taxon>
    </lineage>
</organism>
<evidence type="ECO:0000259" key="5">
    <source>
        <dbReference type="Pfam" id="PF00389"/>
    </source>
</evidence>
<dbReference type="STRING" id="926562.Oweho_0105"/>
<dbReference type="HOGENOM" id="CLU_019796_1_3_10"/>
<comment type="similarity">
    <text evidence="1 4">Belongs to the D-isomer specific 2-hydroxyacid dehydrogenase family.</text>
</comment>
<dbReference type="GO" id="GO:0051287">
    <property type="term" value="F:NAD binding"/>
    <property type="evidence" value="ECO:0007669"/>
    <property type="project" value="InterPro"/>
</dbReference>
<reference evidence="7 8" key="1">
    <citation type="journal article" date="2012" name="Stand. Genomic Sci.">
        <title>Genome sequence of the orange-pigmented seawater bacterium Owenweeksia hongkongensis type strain (UST20020801(T)).</title>
        <authorList>
            <person name="Riedel T."/>
            <person name="Held B."/>
            <person name="Nolan M."/>
            <person name="Lucas S."/>
            <person name="Lapidus A."/>
            <person name="Tice H."/>
            <person name="Del Rio T.G."/>
            <person name="Cheng J.F."/>
            <person name="Han C."/>
            <person name="Tapia R."/>
            <person name="Goodwin L.A."/>
            <person name="Pitluck S."/>
            <person name="Liolios K."/>
            <person name="Mavromatis K."/>
            <person name="Pagani I."/>
            <person name="Ivanova N."/>
            <person name="Mikhailova N."/>
            <person name="Pati A."/>
            <person name="Chen A."/>
            <person name="Palaniappan K."/>
            <person name="Rohde M."/>
            <person name="Tindall B.J."/>
            <person name="Detter J.C."/>
            <person name="Goker M."/>
            <person name="Woyke T."/>
            <person name="Bristow J."/>
            <person name="Eisen J.A."/>
            <person name="Markowitz V."/>
            <person name="Hugenholtz P."/>
            <person name="Klenk H.P."/>
            <person name="Kyrpides N.C."/>
        </authorList>
    </citation>
    <scope>NUCLEOTIDE SEQUENCE</scope>
    <source>
        <strain evidence="8">DSM 17368 / JCM 12287 / NRRL B-23963</strain>
    </source>
</reference>
<dbReference type="Gene3D" id="3.40.50.720">
    <property type="entry name" value="NAD(P)-binding Rossmann-like Domain"/>
    <property type="match status" value="2"/>
</dbReference>
<dbReference type="Pfam" id="PF02826">
    <property type="entry name" value="2-Hacid_dh_C"/>
    <property type="match status" value="1"/>
</dbReference>
<evidence type="ECO:0000256" key="4">
    <source>
        <dbReference type="RuleBase" id="RU003719"/>
    </source>
</evidence>
<dbReference type="SUPFAM" id="SSF52283">
    <property type="entry name" value="Formate/glycerate dehydrogenase catalytic domain-like"/>
    <property type="match status" value="1"/>
</dbReference>
<dbReference type="Pfam" id="PF00389">
    <property type="entry name" value="2-Hacid_dh"/>
    <property type="match status" value="1"/>
</dbReference>
<evidence type="ECO:0000256" key="3">
    <source>
        <dbReference type="ARBA" id="ARBA00023027"/>
    </source>
</evidence>
<feature type="domain" description="D-isomer specific 2-hydroxyacid dehydrogenase catalytic" evidence="5">
    <location>
        <begin position="3"/>
        <end position="320"/>
    </location>
</feature>
<protein>
    <submittedName>
        <fullName evidence="7">Phosphoglycerate dehydrogenase-like oxidoreductase</fullName>
    </submittedName>
</protein>
<dbReference type="AlphaFoldDB" id="G8R5X9"/>
<dbReference type="RefSeq" id="WP_014200488.1">
    <property type="nucleotide sequence ID" value="NC_016599.1"/>
</dbReference>
<evidence type="ECO:0000313" key="7">
    <source>
        <dbReference type="EMBL" id="AEV31127.1"/>
    </source>
</evidence>
<dbReference type="InterPro" id="IPR006139">
    <property type="entry name" value="D-isomer_2_OHA_DH_cat_dom"/>
</dbReference>
<dbReference type="GO" id="GO:0016616">
    <property type="term" value="F:oxidoreductase activity, acting on the CH-OH group of donors, NAD or NADP as acceptor"/>
    <property type="evidence" value="ECO:0007669"/>
    <property type="project" value="InterPro"/>
</dbReference>
<keyword evidence="2 4" id="KW-0560">Oxidoreductase</keyword>
<dbReference type="CDD" id="cd12179">
    <property type="entry name" value="2-Hacid_dh_14"/>
    <property type="match status" value="1"/>
</dbReference>
<feature type="domain" description="D-isomer specific 2-hydroxyacid dehydrogenase NAD-binding" evidence="6">
    <location>
        <begin position="105"/>
        <end position="300"/>
    </location>
</feature>
<dbReference type="Proteomes" id="UP000005631">
    <property type="component" value="Chromosome"/>
</dbReference>
<dbReference type="PATRIC" id="fig|926562.3.peg.106"/>
<evidence type="ECO:0000313" key="8">
    <source>
        <dbReference type="Proteomes" id="UP000005631"/>
    </source>
</evidence>
<dbReference type="InterPro" id="IPR036291">
    <property type="entry name" value="NAD(P)-bd_dom_sf"/>
</dbReference>
<name>G8R5X9_OWEHD</name>
<dbReference type="PANTHER" id="PTHR42789:SF1">
    <property type="entry name" value="D-ISOMER SPECIFIC 2-HYDROXYACID DEHYDROGENASE FAMILY PROTEIN (AFU_ORTHOLOGUE AFUA_6G10090)"/>
    <property type="match status" value="1"/>
</dbReference>
<dbReference type="PANTHER" id="PTHR42789">
    <property type="entry name" value="D-ISOMER SPECIFIC 2-HYDROXYACID DEHYDROGENASE FAMILY PROTEIN (AFU_ORTHOLOGUE AFUA_6G10090)"/>
    <property type="match status" value="1"/>
</dbReference>
<evidence type="ECO:0000256" key="1">
    <source>
        <dbReference type="ARBA" id="ARBA00005854"/>
    </source>
</evidence>
<keyword evidence="8" id="KW-1185">Reference proteome</keyword>
<sequence>MKVLIIDTVDPILTDGLHDLGFELEEDYKSSKAEIMAKLPNYQGMVIRSRFPVDKTFIECGTSLKFIARVGAGMENIDIPLAESKNIHLIKAPEGNRDALGEHAIGMLLMLFNNLKRADAEVRNGQWRREANRGLEIQGKTVGIIGYGYMGSAFAEKLQGFGCKVLAYDKYKSGFGNVYVEETSLTDLQKHADIVSLHIPQSEETLGMVDSEFINAFAKPFYLINTARGKSVKTADLVDALKSGKVLGACLDVLEYEKASFEDMFLSPAGGGARRVGVDLPAAFQYLIEAENVILSPHIAGWTVESNEKMAQTIVDKVKALKLI</sequence>
<keyword evidence="3" id="KW-0520">NAD</keyword>
<dbReference type="eggNOG" id="COG0111">
    <property type="taxonomic scope" value="Bacteria"/>
</dbReference>